<organism evidence="1">
    <name type="scientific">Fagus sylvatica</name>
    <name type="common">Beechnut</name>
    <dbReference type="NCBI Taxonomy" id="28930"/>
    <lineage>
        <taxon>Eukaryota</taxon>
        <taxon>Viridiplantae</taxon>
        <taxon>Streptophyta</taxon>
        <taxon>Embryophyta</taxon>
        <taxon>Tracheophyta</taxon>
        <taxon>Spermatophyta</taxon>
        <taxon>Magnoliopsida</taxon>
        <taxon>eudicotyledons</taxon>
        <taxon>Gunneridae</taxon>
        <taxon>Pentapetalae</taxon>
        <taxon>rosids</taxon>
        <taxon>fabids</taxon>
        <taxon>Fagales</taxon>
        <taxon>Fagaceae</taxon>
        <taxon>Fagus</taxon>
    </lineage>
</organism>
<reference evidence="1" key="1">
    <citation type="submission" date="2018-02" db="EMBL/GenBank/DDBJ databases">
        <authorList>
            <person name="Cohen D.B."/>
            <person name="Kent A.D."/>
        </authorList>
    </citation>
    <scope>NUCLEOTIDE SEQUENCE</scope>
</reference>
<sequence length="73" mass="8769">MKNEMDNFAQLLTSIFSRLQPEAMMEWAVISWAIWSARNQFIFEKRQKPLDLIRDTRMDLLHHYYYASTVTGL</sequence>
<dbReference type="EMBL" id="OIVN01000343">
    <property type="protein sequence ID" value="SPC78683.1"/>
    <property type="molecule type" value="Genomic_DNA"/>
</dbReference>
<accession>A0A2N9EV61</accession>
<protein>
    <submittedName>
        <fullName evidence="1">Uncharacterized protein</fullName>
    </submittedName>
</protein>
<proteinExistence type="predicted"/>
<gene>
    <name evidence="1" type="ORF">FSB_LOCUS6565</name>
</gene>
<name>A0A2N9EV61_FAGSY</name>
<evidence type="ECO:0000313" key="1">
    <source>
        <dbReference type="EMBL" id="SPC78683.1"/>
    </source>
</evidence>
<dbReference type="AlphaFoldDB" id="A0A2N9EV61"/>